<organism evidence="1">
    <name type="scientific">Rodentolepis nana</name>
    <name type="common">Dwarf tapeworm</name>
    <name type="synonym">Hymenolepis nana</name>
    <dbReference type="NCBI Taxonomy" id="102285"/>
    <lineage>
        <taxon>Eukaryota</taxon>
        <taxon>Metazoa</taxon>
        <taxon>Spiralia</taxon>
        <taxon>Lophotrochozoa</taxon>
        <taxon>Platyhelminthes</taxon>
        <taxon>Cestoda</taxon>
        <taxon>Eucestoda</taxon>
        <taxon>Cyclophyllidea</taxon>
        <taxon>Hymenolepididae</taxon>
        <taxon>Rodentolepis</taxon>
    </lineage>
</organism>
<sequence>LEIRRRPSFTASIGANQRFGSARGLTKEIDNLGLKGKSLCVKLTQDILPPQQQH</sequence>
<dbReference type="WBParaSite" id="HNAJ_0001043701-mRNA-1">
    <property type="protein sequence ID" value="HNAJ_0001043701-mRNA-1"/>
    <property type="gene ID" value="HNAJ_0001043701"/>
</dbReference>
<evidence type="ECO:0000313" key="1">
    <source>
        <dbReference type="WBParaSite" id="HNAJ_0001043701-mRNA-1"/>
    </source>
</evidence>
<protein>
    <submittedName>
        <fullName evidence="1">IMS_C domain-containing protein</fullName>
    </submittedName>
</protein>
<reference evidence="1" key="1">
    <citation type="submission" date="2017-02" db="UniProtKB">
        <authorList>
            <consortium name="WormBaseParasite"/>
        </authorList>
    </citation>
    <scope>IDENTIFICATION</scope>
</reference>
<accession>A0A0R3TS34</accession>
<name>A0A0R3TS34_RODNA</name>
<dbReference type="AlphaFoldDB" id="A0A0R3TS34"/>
<proteinExistence type="predicted"/>